<sequence>MLPVNLTQGQKELRLQINLFGQSISQSDIMIRKRTALWLVLSTGAQAETPLAIETPSSINESRQSLQNNAKEINQLVEEKRHQQITQHNTGQSELSRPAPPPCTGVTRRYAVPTH</sequence>
<feature type="compositionally biased region" description="Polar residues" evidence="1">
    <location>
        <begin position="84"/>
        <end position="95"/>
    </location>
</feature>
<evidence type="ECO:0000256" key="1">
    <source>
        <dbReference type="SAM" id="MobiDB-lite"/>
    </source>
</evidence>
<organism evidence="2 3">
    <name type="scientific">Yersinia pestis bv. Antiqua (strain Antiqua)</name>
    <dbReference type="NCBI Taxonomy" id="360102"/>
    <lineage>
        <taxon>Bacteria</taxon>
        <taxon>Pseudomonadati</taxon>
        <taxon>Pseudomonadota</taxon>
        <taxon>Gammaproteobacteria</taxon>
        <taxon>Enterobacterales</taxon>
        <taxon>Yersiniaceae</taxon>
        <taxon>Yersinia</taxon>
    </lineage>
</organism>
<protein>
    <submittedName>
        <fullName evidence="2">Uncharacterized protein</fullName>
    </submittedName>
</protein>
<accession>A0A0E1NT79</accession>
<gene>
    <name evidence="2" type="ordered locus">YPA_0024</name>
</gene>
<dbReference type="HOGENOM" id="CLU_169758_0_0_6"/>
<proteinExistence type="predicted"/>
<dbReference type="PATRIC" id="fig|360102.15.peg.3013"/>
<evidence type="ECO:0000313" key="2">
    <source>
        <dbReference type="EMBL" id="ABG11993.1"/>
    </source>
</evidence>
<reference evidence="2 3" key="1">
    <citation type="journal article" date="2006" name="J. Bacteriol.">
        <title>Complete genome sequence of Yersinia pestis strains Antiqua and Nepal516: evidence of gene reduction in an emerging pathogen.</title>
        <authorList>
            <person name="Chain P.S."/>
            <person name="Hu P."/>
            <person name="Malfatti S.A."/>
            <person name="Radnedge L."/>
            <person name="Larimer F."/>
            <person name="Vergez L.M."/>
            <person name="Worsham P."/>
            <person name="Chu M.C."/>
            <person name="Andersen G.L."/>
        </authorList>
    </citation>
    <scope>NUCLEOTIDE SEQUENCE [LARGE SCALE GENOMIC DNA]</scope>
    <source>
        <strain evidence="2 3">Antiqua</strain>
    </source>
</reference>
<dbReference type="EMBL" id="CP000308">
    <property type="protein sequence ID" value="ABG11993.1"/>
    <property type="molecule type" value="Genomic_DNA"/>
</dbReference>
<dbReference type="KEGG" id="ypa:YPA_0024"/>
<evidence type="ECO:0000313" key="3">
    <source>
        <dbReference type="Proteomes" id="UP000001971"/>
    </source>
</evidence>
<dbReference type="AlphaFoldDB" id="A0A0E1NT79"/>
<dbReference type="Proteomes" id="UP000001971">
    <property type="component" value="Chromosome"/>
</dbReference>
<name>A0A0E1NT79_YERPA</name>
<feature type="region of interest" description="Disordered" evidence="1">
    <location>
        <begin position="81"/>
        <end position="115"/>
    </location>
</feature>